<dbReference type="Proteomes" id="UP000434580">
    <property type="component" value="Unassembled WGS sequence"/>
</dbReference>
<keyword evidence="2 6" id="KW-0349">Heme</keyword>
<dbReference type="PANTHER" id="PTHR40942:SF4">
    <property type="entry name" value="CYTOCHROME C5"/>
    <property type="match status" value="1"/>
</dbReference>
<keyword evidence="1" id="KW-0813">Transport</keyword>
<evidence type="ECO:0000256" key="6">
    <source>
        <dbReference type="PROSITE-ProRule" id="PRU00433"/>
    </source>
</evidence>
<protein>
    <submittedName>
        <fullName evidence="9">Cytochrome c-555</fullName>
    </submittedName>
</protein>
<keyword evidence="4" id="KW-0249">Electron transport</keyword>
<evidence type="ECO:0000256" key="3">
    <source>
        <dbReference type="ARBA" id="ARBA00022723"/>
    </source>
</evidence>
<keyword evidence="5 6" id="KW-0408">Iron</keyword>
<dbReference type="PANTHER" id="PTHR40942">
    <property type="match status" value="1"/>
</dbReference>
<dbReference type="GO" id="GO:0009055">
    <property type="term" value="F:electron transfer activity"/>
    <property type="evidence" value="ECO:0007669"/>
    <property type="project" value="InterPro"/>
</dbReference>
<dbReference type="EMBL" id="CACSII010000001">
    <property type="protein sequence ID" value="CAA0081505.1"/>
    <property type="molecule type" value="Genomic_DNA"/>
</dbReference>
<dbReference type="PROSITE" id="PS51007">
    <property type="entry name" value="CYTC"/>
    <property type="match status" value="1"/>
</dbReference>
<dbReference type="Pfam" id="PF13442">
    <property type="entry name" value="Cytochrome_CBB3"/>
    <property type="match status" value="1"/>
</dbReference>
<feature type="domain" description="Cytochrome c" evidence="8">
    <location>
        <begin position="61"/>
        <end position="141"/>
    </location>
</feature>
<evidence type="ECO:0000256" key="5">
    <source>
        <dbReference type="ARBA" id="ARBA00023004"/>
    </source>
</evidence>
<feature type="signal peptide" evidence="7">
    <location>
        <begin position="1"/>
        <end position="26"/>
    </location>
</feature>
<dbReference type="PRINTS" id="PR00607">
    <property type="entry name" value="CYTCHROMECIE"/>
</dbReference>
<reference evidence="11 12" key="1">
    <citation type="submission" date="2019-11" db="EMBL/GenBank/DDBJ databases">
        <authorList>
            <person name="Holert J."/>
        </authorList>
    </citation>
    <scope>NUCLEOTIDE SEQUENCE [LARGE SCALE GENOMIC DNA]</scope>
    <source>
        <strain evidence="10">BC5_2</strain>
        <strain evidence="9">SB11_3</strain>
    </source>
</reference>
<accession>A0A5S9MS25</accession>
<keyword evidence="7" id="KW-0732">Signal</keyword>
<keyword evidence="3 6" id="KW-0479">Metal-binding</keyword>
<evidence type="ECO:0000313" key="12">
    <source>
        <dbReference type="Proteomes" id="UP000441399"/>
    </source>
</evidence>
<name>A0A5S9MS25_9GAMM</name>
<keyword evidence="12" id="KW-1185">Reference proteome</keyword>
<feature type="chain" id="PRO_5033860124" evidence="7">
    <location>
        <begin position="27"/>
        <end position="142"/>
    </location>
</feature>
<sequence length="142" mass="14698">MKSATLVLKSAILLVLSTLMASQSFALSEEREAAMIERIKPVGTICLEGDGCAAAKVVANAEPRTGKEIYDGKCVACHASGAAGAPKLGDAAAWTARIAQGNDALYSNAINGINGMPAKGLCMDCSDDEIKATVDYMVENSK</sequence>
<evidence type="ECO:0000313" key="10">
    <source>
        <dbReference type="EMBL" id="CAA0081505.1"/>
    </source>
</evidence>
<dbReference type="Proteomes" id="UP000441399">
    <property type="component" value="Unassembled WGS sequence"/>
</dbReference>
<dbReference type="GO" id="GO:0020037">
    <property type="term" value="F:heme binding"/>
    <property type="evidence" value="ECO:0007669"/>
    <property type="project" value="InterPro"/>
</dbReference>
<dbReference type="GO" id="GO:0005506">
    <property type="term" value="F:iron ion binding"/>
    <property type="evidence" value="ECO:0007669"/>
    <property type="project" value="InterPro"/>
</dbReference>
<evidence type="ECO:0000313" key="9">
    <source>
        <dbReference type="EMBL" id="CAA0078968.1"/>
    </source>
</evidence>
<proteinExistence type="predicted"/>
<dbReference type="InterPro" id="IPR036909">
    <property type="entry name" value="Cyt_c-like_dom_sf"/>
</dbReference>
<dbReference type="InterPro" id="IPR002323">
    <property type="entry name" value="Cyt_CIE"/>
</dbReference>
<dbReference type="EMBL" id="CACSIO010000001">
    <property type="protein sequence ID" value="CAA0078968.1"/>
    <property type="molecule type" value="Genomic_DNA"/>
</dbReference>
<dbReference type="InterPro" id="IPR009056">
    <property type="entry name" value="Cyt_c-like_dom"/>
</dbReference>
<evidence type="ECO:0000256" key="7">
    <source>
        <dbReference type="SAM" id="SignalP"/>
    </source>
</evidence>
<evidence type="ECO:0000313" key="11">
    <source>
        <dbReference type="Proteomes" id="UP000434580"/>
    </source>
</evidence>
<organism evidence="9 12">
    <name type="scientific">BD1-7 clade bacterium</name>
    <dbReference type="NCBI Taxonomy" id="2029982"/>
    <lineage>
        <taxon>Bacteria</taxon>
        <taxon>Pseudomonadati</taxon>
        <taxon>Pseudomonadota</taxon>
        <taxon>Gammaproteobacteria</taxon>
        <taxon>Cellvibrionales</taxon>
        <taxon>Spongiibacteraceae</taxon>
        <taxon>BD1-7 clade</taxon>
    </lineage>
</organism>
<evidence type="ECO:0000256" key="4">
    <source>
        <dbReference type="ARBA" id="ARBA00022982"/>
    </source>
</evidence>
<dbReference type="Gene3D" id="1.10.760.10">
    <property type="entry name" value="Cytochrome c-like domain"/>
    <property type="match status" value="1"/>
</dbReference>
<dbReference type="SUPFAM" id="SSF46626">
    <property type="entry name" value="Cytochrome c"/>
    <property type="match status" value="1"/>
</dbReference>
<evidence type="ECO:0000256" key="2">
    <source>
        <dbReference type="ARBA" id="ARBA00022617"/>
    </source>
</evidence>
<evidence type="ECO:0000259" key="8">
    <source>
        <dbReference type="PROSITE" id="PS51007"/>
    </source>
</evidence>
<evidence type="ECO:0000256" key="1">
    <source>
        <dbReference type="ARBA" id="ARBA00022448"/>
    </source>
</evidence>
<dbReference type="AlphaFoldDB" id="A0A5S9MS25"/>
<gene>
    <name evidence="10" type="ORF">DPBNPPHM_00357</name>
    <name evidence="9" type="ORF">OPDIPICF_00058</name>
</gene>